<dbReference type="EMBL" id="JAIXNE010000006">
    <property type="protein sequence ID" value="MCA6078479.1"/>
    <property type="molecule type" value="Genomic_DNA"/>
</dbReference>
<evidence type="ECO:0000313" key="2">
    <source>
        <dbReference type="EMBL" id="MCA6078479.1"/>
    </source>
</evidence>
<accession>A0A9X1HXX3</accession>
<sequence>MKTLTTLVALTLIGASSFAFAGDNDKVKKEKPAPTAETKMAVMKISPANYKMFYVSEQEGKVKVRLYNEEGVRIYSKKVNSEDGFALPYNFKNLEAGTYTFEVINSDGSILRQAVDHSQIVETIELQSLEANVQRIEGSKKFQLLVMKPNQQEVEIKIRNEKGLVLHEERVNFERGFKRVYDLSSLQGENFTFEVINGDELKELTTI</sequence>
<proteinExistence type="predicted"/>
<evidence type="ECO:0000313" key="3">
    <source>
        <dbReference type="Proteomes" id="UP001139409"/>
    </source>
</evidence>
<feature type="chain" id="PRO_5040720327" description="T9SS C-terminal target domain-containing protein" evidence="1">
    <location>
        <begin position="22"/>
        <end position="207"/>
    </location>
</feature>
<evidence type="ECO:0000256" key="1">
    <source>
        <dbReference type="SAM" id="SignalP"/>
    </source>
</evidence>
<dbReference type="AlphaFoldDB" id="A0A9X1HXX3"/>
<protein>
    <recommendedName>
        <fullName evidence="4">T9SS C-terminal target domain-containing protein</fullName>
    </recommendedName>
</protein>
<dbReference type="RefSeq" id="WP_225699337.1">
    <property type="nucleotide sequence ID" value="NZ_JAIXNE010000006.1"/>
</dbReference>
<organism evidence="2 3">
    <name type="scientific">Fulvivirga sedimenti</name>
    <dbReference type="NCBI Taxonomy" id="2879465"/>
    <lineage>
        <taxon>Bacteria</taxon>
        <taxon>Pseudomonadati</taxon>
        <taxon>Bacteroidota</taxon>
        <taxon>Cytophagia</taxon>
        <taxon>Cytophagales</taxon>
        <taxon>Fulvivirgaceae</taxon>
        <taxon>Fulvivirga</taxon>
    </lineage>
</organism>
<reference evidence="2" key="1">
    <citation type="submission" date="2021-09" db="EMBL/GenBank/DDBJ databases">
        <title>Fulvivirga sp. isolated from coastal sediment.</title>
        <authorList>
            <person name="Yu H."/>
        </authorList>
    </citation>
    <scope>NUCLEOTIDE SEQUENCE</scope>
    <source>
        <strain evidence="2">1062</strain>
    </source>
</reference>
<keyword evidence="1" id="KW-0732">Signal</keyword>
<keyword evidence="3" id="KW-1185">Reference proteome</keyword>
<gene>
    <name evidence="2" type="ORF">LDX50_26635</name>
</gene>
<dbReference type="Proteomes" id="UP001139409">
    <property type="component" value="Unassembled WGS sequence"/>
</dbReference>
<feature type="signal peptide" evidence="1">
    <location>
        <begin position="1"/>
        <end position="21"/>
    </location>
</feature>
<comment type="caution">
    <text evidence="2">The sequence shown here is derived from an EMBL/GenBank/DDBJ whole genome shotgun (WGS) entry which is preliminary data.</text>
</comment>
<name>A0A9X1HXX3_9BACT</name>
<evidence type="ECO:0008006" key="4">
    <source>
        <dbReference type="Google" id="ProtNLM"/>
    </source>
</evidence>